<dbReference type="InterPro" id="IPR036726">
    <property type="entry name" value="GTP1_OBG_dom_sf"/>
</dbReference>
<dbReference type="PANTHER" id="PTHR11702:SF31">
    <property type="entry name" value="MITOCHONDRIAL RIBOSOME-ASSOCIATED GTPASE 2"/>
    <property type="match status" value="1"/>
</dbReference>
<organism evidence="6 7">
    <name type="scientific">Ophiocordyceps australis</name>
    <dbReference type="NCBI Taxonomy" id="1399860"/>
    <lineage>
        <taxon>Eukaryota</taxon>
        <taxon>Fungi</taxon>
        <taxon>Dikarya</taxon>
        <taxon>Ascomycota</taxon>
        <taxon>Pezizomycotina</taxon>
        <taxon>Sordariomycetes</taxon>
        <taxon>Hypocreomycetidae</taxon>
        <taxon>Hypocreales</taxon>
        <taxon>Ophiocordycipitaceae</taxon>
        <taxon>Ophiocordyceps</taxon>
    </lineage>
</organism>
<dbReference type="SUPFAM" id="SSF82051">
    <property type="entry name" value="Obg GTP-binding protein N-terminal domain"/>
    <property type="match status" value="1"/>
</dbReference>
<evidence type="ECO:0000313" key="7">
    <source>
        <dbReference type="Proteomes" id="UP000224854"/>
    </source>
</evidence>
<dbReference type="GO" id="GO:0005739">
    <property type="term" value="C:mitochondrion"/>
    <property type="evidence" value="ECO:0007669"/>
    <property type="project" value="TreeGrafter"/>
</dbReference>
<keyword evidence="2" id="KW-0342">GTP-binding</keyword>
<dbReference type="CDD" id="cd01898">
    <property type="entry name" value="Obg"/>
    <property type="match status" value="1"/>
</dbReference>
<dbReference type="InterPro" id="IPR045086">
    <property type="entry name" value="OBG_GTPase"/>
</dbReference>
<dbReference type="AlphaFoldDB" id="A0A2C5Z5M0"/>
<feature type="compositionally biased region" description="Polar residues" evidence="3">
    <location>
        <begin position="602"/>
        <end position="612"/>
    </location>
</feature>
<gene>
    <name evidence="6" type="ORF">CDD82_3646</name>
</gene>
<dbReference type="Gene3D" id="3.40.50.300">
    <property type="entry name" value="P-loop containing nucleotide triphosphate hydrolases"/>
    <property type="match status" value="1"/>
</dbReference>
<comment type="caution">
    <text evidence="6">The sequence shown here is derived from an EMBL/GenBank/DDBJ whole genome shotgun (WGS) entry which is preliminary data.</text>
</comment>
<feature type="region of interest" description="Disordered" evidence="3">
    <location>
        <begin position="479"/>
        <end position="524"/>
    </location>
</feature>
<accession>A0A2C5Z5M0</accession>
<dbReference type="EMBL" id="NJEU01000282">
    <property type="protein sequence ID" value="PHH77145.1"/>
    <property type="molecule type" value="Genomic_DNA"/>
</dbReference>
<feature type="region of interest" description="Disordered" evidence="3">
    <location>
        <begin position="177"/>
        <end position="197"/>
    </location>
</feature>
<protein>
    <recommendedName>
        <fullName evidence="8">OBG-type G domain-containing protein</fullName>
    </recommendedName>
</protein>
<keyword evidence="1" id="KW-0547">Nucleotide-binding</keyword>
<dbReference type="InterPro" id="IPR006169">
    <property type="entry name" value="GTP1_OBG_dom"/>
</dbReference>
<dbReference type="InterPro" id="IPR027417">
    <property type="entry name" value="P-loop_NTPase"/>
</dbReference>
<feature type="region of interest" description="Disordered" evidence="3">
    <location>
        <begin position="391"/>
        <end position="412"/>
    </location>
</feature>
<evidence type="ECO:0000256" key="3">
    <source>
        <dbReference type="SAM" id="MobiDB-lite"/>
    </source>
</evidence>
<feature type="region of interest" description="Disordered" evidence="3">
    <location>
        <begin position="601"/>
        <end position="620"/>
    </location>
</feature>
<feature type="region of interest" description="Disordered" evidence="3">
    <location>
        <begin position="209"/>
        <end position="251"/>
    </location>
</feature>
<proteinExistence type="predicted"/>
<keyword evidence="7" id="KW-1185">Reference proteome</keyword>
<sequence length="620" mass="67708">MVARPLLCRLAISRRLHFTPCQRHHSTINDLPESHLNPRPDDYAAVNFADRAQLTLYAGPGGSGCVSFQREAYLPDGPPNGGDGGAGGNIYIQAVPAETSLHKLARRSFIRAGRGKSGQGGSRNGAKGDHVILTVPVGTVVREICRQDPAVQEAALVREWRKAQKLKKHDKLLAQQRAETERKRVEAEAAAEQQDVDEQHQFHLHHQDDDELDTHNSHGSQDPKPPLDTQAEPDQQDDDDDPQRHKWILHPGMSKSDAARFIFPEMPRRSRHVHQPPPPIHLDLTQPTEQPILLAAGGLGGLGNPHFASRHSPRPLFATRGDEAMTMRIELELKLLADVGLVGLPNAGKSTLLRALTRSRTRVGAWPFTTLQPNIGTLVLDKYSGRPIVSRPPIARSDDANPDDANPEPRSRLSVADIPGLIQGAHLDRGLGIAFLRHVERAAVLAFVIDLSAGNAVDALAALWHEVGLYSQMRHDEEHARLQQESHHHLPDQDTDATRGGPVNQTLMHHPVAPEQPASPPHISAKPWCVIATKADLPDTQQNFAQLKAHLDDMTKGSAPHPANLPGAWTTSLAAIPVSAIKGQGLDPIVHWIAGLLDAYSPETSQQKSSPKSHPVGSWN</sequence>
<dbReference type="Proteomes" id="UP000224854">
    <property type="component" value="Unassembled WGS sequence"/>
</dbReference>
<feature type="compositionally biased region" description="Basic and acidic residues" evidence="3">
    <location>
        <begin position="178"/>
        <end position="187"/>
    </location>
</feature>
<dbReference type="GO" id="GO:0003924">
    <property type="term" value="F:GTPase activity"/>
    <property type="evidence" value="ECO:0007669"/>
    <property type="project" value="InterPro"/>
</dbReference>
<evidence type="ECO:0000259" key="5">
    <source>
        <dbReference type="PROSITE" id="PS51883"/>
    </source>
</evidence>
<dbReference type="SUPFAM" id="SSF52540">
    <property type="entry name" value="P-loop containing nucleoside triphosphate hydrolases"/>
    <property type="match status" value="1"/>
</dbReference>
<dbReference type="Pfam" id="PF01018">
    <property type="entry name" value="GTP1_OBG"/>
    <property type="match status" value="2"/>
</dbReference>
<dbReference type="Gene3D" id="2.70.210.12">
    <property type="entry name" value="GTP1/OBG domain"/>
    <property type="match status" value="1"/>
</dbReference>
<name>A0A2C5Z5M0_9HYPO</name>
<feature type="compositionally biased region" description="Basic and acidic residues" evidence="3">
    <location>
        <begin position="479"/>
        <end position="492"/>
    </location>
</feature>
<evidence type="ECO:0000256" key="2">
    <source>
        <dbReference type="ARBA" id="ARBA00023134"/>
    </source>
</evidence>
<dbReference type="GO" id="GO:0042254">
    <property type="term" value="P:ribosome biogenesis"/>
    <property type="evidence" value="ECO:0007669"/>
    <property type="project" value="UniProtKB-UniRule"/>
</dbReference>
<dbReference type="GO" id="GO:0005525">
    <property type="term" value="F:GTP binding"/>
    <property type="evidence" value="ECO:0007669"/>
    <property type="project" value="UniProtKB-KW"/>
</dbReference>
<dbReference type="PRINTS" id="PR00326">
    <property type="entry name" value="GTP1OBG"/>
</dbReference>
<dbReference type="PROSITE" id="PS51710">
    <property type="entry name" value="G_OBG"/>
    <property type="match status" value="1"/>
</dbReference>
<evidence type="ECO:0000259" key="4">
    <source>
        <dbReference type="PROSITE" id="PS51710"/>
    </source>
</evidence>
<dbReference type="OrthoDB" id="347018at2759"/>
<evidence type="ECO:0000256" key="1">
    <source>
        <dbReference type="ARBA" id="ARBA00022741"/>
    </source>
</evidence>
<feature type="domain" description="Obg" evidence="5">
    <location>
        <begin position="46"/>
        <end position="336"/>
    </location>
</feature>
<dbReference type="InterPro" id="IPR031167">
    <property type="entry name" value="G_OBG"/>
</dbReference>
<dbReference type="PANTHER" id="PTHR11702">
    <property type="entry name" value="DEVELOPMENTALLY REGULATED GTP-BINDING PROTEIN-RELATED"/>
    <property type="match status" value="1"/>
</dbReference>
<reference evidence="6 7" key="1">
    <citation type="submission" date="2017-06" db="EMBL/GenBank/DDBJ databases">
        <title>Ant-infecting Ophiocordyceps genomes reveal a high diversity of potential behavioral manipulation genes and a possible major role for enterotoxins.</title>
        <authorList>
            <person name="De Bekker C."/>
            <person name="Evans H.C."/>
            <person name="Brachmann A."/>
            <person name="Hughes D.P."/>
        </authorList>
    </citation>
    <scope>NUCLEOTIDE SEQUENCE [LARGE SCALE GENOMIC DNA]</scope>
    <source>
        <strain evidence="6 7">1348a</strain>
    </source>
</reference>
<dbReference type="Pfam" id="PF01926">
    <property type="entry name" value="MMR_HSR1"/>
    <property type="match status" value="1"/>
</dbReference>
<dbReference type="PROSITE" id="PS51883">
    <property type="entry name" value="OBG"/>
    <property type="match status" value="1"/>
</dbReference>
<feature type="domain" description="OBG-type G" evidence="4">
    <location>
        <begin position="337"/>
        <end position="598"/>
    </location>
</feature>
<dbReference type="InterPro" id="IPR006073">
    <property type="entry name" value="GTP-bd"/>
</dbReference>
<evidence type="ECO:0000313" key="6">
    <source>
        <dbReference type="EMBL" id="PHH77145.1"/>
    </source>
</evidence>
<evidence type="ECO:0008006" key="8">
    <source>
        <dbReference type="Google" id="ProtNLM"/>
    </source>
</evidence>